<dbReference type="GO" id="GO:0004521">
    <property type="term" value="F:RNA endonuclease activity"/>
    <property type="evidence" value="ECO:0007669"/>
    <property type="project" value="InterPro"/>
</dbReference>
<evidence type="ECO:0000256" key="5">
    <source>
        <dbReference type="ARBA" id="ARBA00022842"/>
    </source>
</evidence>
<keyword evidence="4" id="KW-0378">Hydrolase</keyword>
<evidence type="ECO:0000256" key="6">
    <source>
        <dbReference type="ARBA" id="ARBA00023118"/>
    </source>
</evidence>
<dbReference type="NCBIfam" id="TIGR01573">
    <property type="entry name" value="cas2"/>
    <property type="match status" value="1"/>
</dbReference>
<dbReference type="InterPro" id="IPR048846">
    <property type="entry name" value="PaaX-like_central"/>
</dbReference>
<gene>
    <name evidence="8" type="ORF">US94_C0006G0012</name>
</gene>
<evidence type="ECO:0000256" key="3">
    <source>
        <dbReference type="ARBA" id="ARBA00022759"/>
    </source>
</evidence>
<dbReference type="EMBL" id="LBUX01000006">
    <property type="protein sequence ID" value="KKQ74377.1"/>
    <property type="molecule type" value="Genomic_DNA"/>
</dbReference>
<dbReference type="Pfam" id="PF20803">
    <property type="entry name" value="PaaX_M"/>
    <property type="match status" value="1"/>
</dbReference>
<feature type="domain" description="Transcriptional repressor PaaX-like central Cas2-like" evidence="7">
    <location>
        <begin position="95"/>
        <end position="167"/>
    </location>
</feature>
<dbReference type="Gene3D" id="3.30.70.2650">
    <property type="match status" value="1"/>
</dbReference>
<keyword evidence="5" id="KW-0460">Magnesium</keyword>
<name>A0A0G0K6B9_9BACT</name>
<dbReference type="Proteomes" id="UP000034498">
    <property type="component" value="Unassembled WGS sequence"/>
</dbReference>
<reference evidence="8 9" key="1">
    <citation type="journal article" date="2015" name="Nature">
        <title>rRNA introns, odd ribosomes, and small enigmatic genomes across a large radiation of phyla.</title>
        <authorList>
            <person name="Brown C.T."/>
            <person name="Hug L.A."/>
            <person name="Thomas B.C."/>
            <person name="Sharon I."/>
            <person name="Castelle C.J."/>
            <person name="Singh A."/>
            <person name="Wilkins M.J."/>
            <person name="Williams K.H."/>
            <person name="Banfield J.F."/>
        </authorList>
    </citation>
    <scope>NUCLEOTIDE SEQUENCE [LARGE SCALE GENOMIC DNA]</scope>
</reference>
<keyword evidence="1" id="KW-0540">Nuclease</keyword>
<evidence type="ECO:0000256" key="4">
    <source>
        <dbReference type="ARBA" id="ARBA00022801"/>
    </source>
</evidence>
<evidence type="ECO:0000256" key="1">
    <source>
        <dbReference type="ARBA" id="ARBA00022722"/>
    </source>
</evidence>
<accession>A0A0G0K6B9</accession>
<keyword evidence="6" id="KW-0051">Antiviral defense</keyword>
<dbReference type="GO" id="GO:0043571">
    <property type="term" value="P:maintenance of CRISPR repeat elements"/>
    <property type="evidence" value="ECO:0007669"/>
    <property type="project" value="InterPro"/>
</dbReference>
<protein>
    <recommendedName>
        <fullName evidence="7">Transcriptional repressor PaaX-like central Cas2-like domain-containing protein</fullName>
    </recommendedName>
</protein>
<comment type="caution">
    <text evidence="8">The sequence shown here is derived from an EMBL/GenBank/DDBJ whole genome shotgun (WGS) entry which is preliminary data.</text>
</comment>
<evidence type="ECO:0000256" key="2">
    <source>
        <dbReference type="ARBA" id="ARBA00022723"/>
    </source>
</evidence>
<dbReference type="STRING" id="1618336.US94_C0006G0012"/>
<proteinExistence type="predicted"/>
<dbReference type="InterPro" id="IPR021127">
    <property type="entry name" value="CRISPR_associated_Cas2"/>
</dbReference>
<dbReference type="AlphaFoldDB" id="A0A0G0K6B9"/>
<organism evidence="8 9">
    <name type="scientific">Berkelbacteria bacterium GW2011_GWB1_38_5</name>
    <dbReference type="NCBI Taxonomy" id="1618336"/>
    <lineage>
        <taxon>Bacteria</taxon>
        <taxon>Candidatus Berkelbacteria</taxon>
    </lineage>
</organism>
<evidence type="ECO:0000313" key="9">
    <source>
        <dbReference type="Proteomes" id="UP000034498"/>
    </source>
</evidence>
<dbReference type="SUPFAM" id="SSF143430">
    <property type="entry name" value="TTP0101/SSO1404-like"/>
    <property type="match status" value="1"/>
</dbReference>
<keyword evidence="3" id="KW-0255">Endonuclease</keyword>
<evidence type="ECO:0000313" key="8">
    <source>
        <dbReference type="EMBL" id="KKQ74377.1"/>
    </source>
</evidence>
<sequence length="180" mass="21657">MKRPGELAIKILKFTALSGAFYFSLQNPKMIKSFYEFLNKKMNSGDVKRSLLRLKQRKMVELQETKDGYSVRLSRNGRDFLKKIDLDHLEIKKPSKWDKKWRIVFFDIPETKKKERDFFAQKLKDIGFYRFQESVFIFPYECGEEILFLTSLCGIERFVTIGRLEYISDHVEIMKYFFDR</sequence>
<keyword evidence="2" id="KW-0479">Metal-binding</keyword>
<evidence type="ECO:0000259" key="7">
    <source>
        <dbReference type="Pfam" id="PF20803"/>
    </source>
</evidence>